<protein>
    <submittedName>
        <fullName evidence="1">Uncharacterized protein</fullName>
    </submittedName>
</protein>
<dbReference type="EMBL" id="BAABUK010000033">
    <property type="protein sequence ID" value="GAA5816658.1"/>
    <property type="molecule type" value="Genomic_DNA"/>
</dbReference>
<proteinExistence type="predicted"/>
<gene>
    <name evidence="1" type="ORF">MFLAVUS_010188</name>
</gene>
<evidence type="ECO:0000313" key="1">
    <source>
        <dbReference type="EMBL" id="GAA5816658.1"/>
    </source>
</evidence>
<name>A0ABP9ZC13_9FUNG</name>
<keyword evidence="2" id="KW-1185">Reference proteome</keyword>
<organism evidence="1 2">
    <name type="scientific">Mucor flavus</name>
    <dbReference type="NCBI Taxonomy" id="439312"/>
    <lineage>
        <taxon>Eukaryota</taxon>
        <taxon>Fungi</taxon>
        <taxon>Fungi incertae sedis</taxon>
        <taxon>Mucoromycota</taxon>
        <taxon>Mucoromycotina</taxon>
        <taxon>Mucoromycetes</taxon>
        <taxon>Mucorales</taxon>
        <taxon>Mucorineae</taxon>
        <taxon>Mucoraceae</taxon>
        <taxon>Mucor</taxon>
    </lineage>
</organism>
<reference evidence="1 2" key="1">
    <citation type="submission" date="2024-04" db="EMBL/GenBank/DDBJ databases">
        <title>genome sequences of Mucor flavus KT1a and Helicostylum pulchrum KT1b strains isolated from the surface of a dry-aged beef.</title>
        <authorList>
            <person name="Toyotome T."/>
            <person name="Hosono M."/>
            <person name="Torimaru M."/>
            <person name="Fukuda K."/>
            <person name="Mikami N."/>
        </authorList>
    </citation>
    <scope>NUCLEOTIDE SEQUENCE [LARGE SCALE GENOMIC DNA]</scope>
    <source>
        <strain evidence="1 2">KT1a</strain>
    </source>
</reference>
<accession>A0ABP9ZC13</accession>
<comment type="caution">
    <text evidence="1">The sequence shown here is derived from an EMBL/GenBank/DDBJ whole genome shotgun (WGS) entry which is preliminary data.</text>
</comment>
<sequence>MMRDGSISGKSSLGESVKKYRRIIEKYKDTYYSNASYIPPKLVNSQQIELYECNKIHTAYLNNIKAHFGNRLNMSLNHICNQKEKANILRKRLEAEGYNKDVIQNKVGKEVLEPCKQIKLSVSKKKMPTTMELNNVSKEKIQAILSMIQYTTITMRINEIEKFLLFPDKNLFHTFNKKPSKDKLDIWGQAVDLKKKAFQK</sequence>
<evidence type="ECO:0000313" key="2">
    <source>
        <dbReference type="Proteomes" id="UP001473302"/>
    </source>
</evidence>
<dbReference type="Proteomes" id="UP001473302">
    <property type="component" value="Unassembled WGS sequence"/>
</dbReference>